<dbReference type="InterPro" id="IPR058625">
    <property type="entry name" value="MdtA-like_BSH"/>
</dbReference>
<evidence type="ECO:0000256" key="3">
    <source>
        <dbReference type="SAM" id="SignalP"/>
    </source>
</evidence>
<feature type="domain" description="Multidrug resistance protein MdtA-like barrel-sandwich hybrid" evidence="4">
    <location>
        <begin position="44"/>
        <end position="175"/>
    </location>
</feature>
<reference evidence="5" key="1">
    <citation type="submission" date="2024-02" db="EMBL/GenBank/DDBJ databases">
        <title>Genome sequences of strain Gemmobacter sp. JM10B15.</title>
        <authorList>
            <person name="Zhang M."/>
        </authorList>
    </citation>
    <scope>NUCLEOTIDE SEQUENCE</scope>
    <source>
        <strain evidence="5">JM10B15</strain>
    </source>
</reference>
<evidence type="ECO:0000313" key="5">
    <source>
        <dbReference type="EMBL" id="MEH7828354.1"/>
    </source>
</evidence>
<comment type="similarity">
    <text evidence="1">Belongs to the membrane fusion protein (MFP) (TC 8.A.1) family.</text>
</comment>
<dbReference type="EMBL" id="JBALHR010000004">
    <property type="protein sequence ID" value="MEH7828354.1"/>
    <property type="molecule type" value="Genomic_DNA"/>
</dbReference>
<sequence>MLRALLLTCLFTSPLAAEPVAFQTVTDWKPVYGRVEAKDRLPARARIGGTLVALNLVEGDRVAAGQELGRIVDDKLTFQIAAVQAQIEALQAQLANARTELQRGEDLLKRGVSTVQRLDALRTQVDVLTGQIAAQQAQARVLEQQEAEGRIIAPVAGRVLQVPQAVGAVILPGEAVVTIGGGGFFLRLAVPERHASLLQQGAALEVETPAGPANGTLARIYPLIENGRVLADVDLPGLSDAFVDARVVVKLPVGQRQALLVPSAAVLSRMGLDYLQLSDGERVVVPGQRHLVNGVEMVEILSGLQVGDEIGAQQ</sequence>
<dbReference type="Pfam" id="PF25917">
    <property type="entry name" value="BSH_RND"/>
    <property type="match status" value="1"/>
</dbReference>
<dbReference type="InterPro" id="IPR006143">
    <property type="entry name" value="RND_pump_MFP"/>
</dbReference>
<keyword evidence="2" id="KW-0175">Coiled coil</keyword>
<evidence type="ECO:0000256" key="2">
    <source>
        <dbReference type="SAM" id="Coils"/>
    </source>
</evidence>
<comment type="caution">
    <text evidence="5">The sequence shown here is derived from an EMBL/GenBank/DDBJ whole genome shotgun (WGS) entry which is preliminary data.</text>
</comment>
<dbReference type="RefSeq" id="WP_335422213.1">
    <property type="nucleotide sequence ID" value="NZ_JBALHR010000004.1"/>
</dbReference>
<dbReference type="PANTHER" id="PTHR30469">
    <property type="entry name" value="MULTIDRUG RESISTANCE PROTEIN MDTA"/>
    <property type="match status" value="1"/>
</dbReference>
<dbReference type="NCBIfam" id="TIGR01730">
    <property type="entry name" value="RND_mfp"/>
    <property type="match status" value="1"/>
</dbReference>
<name>A0ABU8BW99_9RHOB</name>
<keyword evidence="3" id="KW-0732">Signal</keyword>
<feature type="coiled-coil region" evidence="2">
    <location>
        <begin position="80"/>
        <end position="145"/>
    </location>
</feature>
<protein>
    <submittedName>
        <fullName evidence="5">Efflux RND transporter periplasmic adaptor subunit</fullName>
    </submittedName>
</protein>
<dbReference type="PANTHER" id="PTHR30469:SF15">
    <property type="entry name" value="HLYD FAMILY OF SECRETION PROTEINS"/>
    <property type="match status" value="1"/>
</dbReference>
<dbReference type="Gene3D" id="2.40.50.100">
    <property type="match status" value="1"/>
</dbReference>
<accession>A0ABU8BW99</accession>
<evidence type="ECO:0000313" key="6">
    <source>
        <dbReference type="Proteomes" id="UP001431963"/>
    </source>
</evidence>
<keyword evidence="6" id="KW-1185">Reference proteome</keyword>
<dbReference type="Proteomes" id="UP001431963">
    <property type="component" value="Unassembled WGS sequence"/>
</dbReference>
<proteinExistence type="inferred from homology"/>
<feature type="chain" id="PRO_5045333749" evidence="3">
    <location>
        <begin position="18"/>
        <end position="314"/>
    </location>
</feature>
<gene>
    <name evidence="5" type="ORF">V6590_09330</name>
</gene>
<feature type="signal peptide" evidence="3">
    <location>
        <begin position="1"/>
        <end position="17"/>
    </location>
</feature>
<organism evidence="5 6">
    <name type="scientific">Gemmobacter denitrificans</name>
    <dbReference type="NCBI Taxonomy" id="3123040"/>
    <lineage>
        <taxon>Bacteria</taxon>
        <taxon>Pseudomonadati</taxon>
        <taxon>Pseudomonadota</taxon>
        <taxon>Alphaproteobacteria</taxon>
        <taxon>Rhodobacterales</taxon>
        <taxon>Paracoccaceae</taxon>
        <taxon>Gemmobacter</taxon>
    </lineage>
</organism>
<evidence type="ECO:0000256" key="1">
    <source>
        <dbReference type="ARBA" id="ARBA00009477"/>
    </source>
</evidence>
<dbReference type="SUPFAM" id="SSF111369">
    <property type="entry name" value="HlyD-like secretion proteins"/>
    <property type="match status" value="1"/>
</dbReference>
<evidence type="ECO:0000259" key="4">
    <source>
        <dbReference type="Pfam" id="PF25917"/>
    </source>
</evidence>
<dbReference type="Gene3D" id="1.10.287.470">
    <property type="entry name" value="Helix hairpin bin"/>
    <property type="match status" value="1"/>
</dbReference>